<dbReference type="PANTHER" id="PTHR43330">
    <property type="entry name" value="METHIONINE AMINOPEPTIDASE"/>
    <property type="match status" value="1"/>
</dbReference>
<comment type="catalytic activity">
    <reaction evidence="6 7">
        <text>Release of N-terminal amino acids, preferentially methionine, from peptides and arylamides.</text>
        <dbReference type="EC" id="3.4.11.18"/>
    </reaction>
</comment>
<evidence type="ECO:0000313" key="10">
    <source>
        <dbReference type="Proteomes" id="UP000263273"/>
    </source>
</evidence>
<dbReference type="GO" id="GO:0046872">
    <property type="term" value="F:metal ion binding"/>
    <property type="evidence" value="ECO:0007669"/>
    <property type="project" value="UniProtKB-UniRule"/>
</dbReference>
<dbReference type="GO" id="GO:0006508">
    <property type="term" value="P:proteolysis"/>
    <property type="evidence" value="ECO:0007669"/>
    <property type="project" value="UniProtKB-KW"/>
</dbReference>
<dbReference type="InterPro" id="IPR036005">
    <property type="entry name" value="Creatinase/aminopeptidase-like"/>
</dbReference>
<dbReference type="InterPro" id="IPR002467">
    <property type="entry name" value="Pept_M24A_MAP1"/>
</dbReference>
<feature type="binding site" evidence="6">
    <location>
        <position position="100"/>
    </location>
    <ligand>
        <name>a divalent metal cation</name>
        <dbReference type="ChEBI" id="CHEBI:60240"/>
        <label>1</label>
    </ligand>
</feature>
<keyword evidence="5 6" id="KW-0378">Hydrolase</keyword>
<dbReference type="GO" id="GO:0004239">
    <property type="term" value="F:initiator methionyl aminopeptidase activity"/>
    <property type="evidence" value="ECO:0007669"/>
    <property type="project" value="UniProtKB-UniRule"/>
</dbReference>
<feature type="binding site" evidence="6">
    <location>
        <position position="174"/>
    </location>
    <ligand>
        <name>a divalent metal cation</name>
        <dbReference type="ChEBI" id="CHEBI:60240"/>
        <label>2</label>
        <note>catalytic</note>
    </ligand>
</feature>
<gene>
    <name evidence="6 9" type="primary">map</name>
    <name evidence="9" type="ORF">DDZ44_02585</name>
</gene>
<evidence type="ECO:0000256" key="2">
    <source>
        <dbReference type="ARBA" id="ARBA00022438"/>
    </source>
</evidence>
<keyword evidence="4 6" id="KW-0479">Metal-binding</keyword>
<comment type="cofactor">
    <cofactor evidence="6">
        <name>Co(2+)</name>
        <dbReference type="ChEBI" id="CHEBI:48828"/>
    </cofactor>
    <cofactor evidence="6">
        <name>Zn(2+)</name>
        <dbReference type="ChEBI" id="CHEBI:29105"/>
    </cofactor>
    <cofactor evidence="6">
        <name>Mn(2+)</name>
        <dbReference type="ChEBI" id="CHEBI:29035"/>
    </cofactor>
    <cofactor evidence="6">
        <name>Fe(2+)</name>
        <dbReference type="ChEBI" id="CHEBI:29033"/>
    </cofactor>
    <text evidence="6">Binds 2 divalent metal cations per subunit. Has a high-affinity and a low affinity metal-binding site. The true nature of the physiological cofactor is under debate. The enzyme is active with cobalt, zinc, manganese or divalent iron ions. Most likely, methionine aminopeptidases function as mononuclear Fe(2+)-metalloproteases under physiological conditions, and the catalytically relevant metal-binding site has been assigned to the histidine-containing high-affinity site.</text>
</comment>
<dbReference type="EC" id="3.4.11.18" evidence="6 7"/>
<keyword evidence="3 6" id="KW-0645">Protease</keyword>
<protein>
    <recommendedName>
        <fullName evidence="6 7">Methionine aminopeptidase</fullName>
        <shortName evidence="6">MAP</shortName>
        <shortName evidence="6">MetAP</shortName>
        <ecNumber evidence="6 7">3.4.11.18</ecNumber>
    </recommendedName>
    <alternativeName>
        <fullName evidence="6">Peptidase M</fullName>
    </alternativeName>
</protein>
<evidence type="ECO:0000256" key="7">
    <source>
        <dbReference type="RuleBase" id="RU003653"/>
    </source>
</evidence>
<dbReference type="EMBL" id="DNZF01000054">
    <property type="protein sequence ID" value="HBK52810.1"/>
    <property type="molecule type" value="Genomic_DNA"/>
</dbReference>
<sequence length="254" mass="27862">MICLKTRDEIVKMRRAGNLVARVLKMLENKVQPGITTGALNALAEEECRKNSAIPVFKNYPHSRGGRAFPAVICTSLNEEVVHGIPGSRLLKEGDIISIDFAVILDGFAGDAAITVPVGQVDPRVRKLILTTEESLMKGIEQARAGRRLGAVSRAIQEHAEKNCFSVVRDFVGHGIGRDMHEQPPVPNYGKRDRGPVLKEGMTIAIEPMLNMGSCQVYTRSDEWTVVTRDGGWSAHFEHSIAITAGEPEILTLR</sequence>
<comment type="subunit">
    <text evidence="6">Monomer.</text>
</comment>
<dbReference type="HAMAP" id="MF_01974">
    <property type="entry name" value="MetAP_1"/>
    <property type="match status" value="1"/>
</dbReference>
<dbReference type="Proteomes" id="UP000263273">
    <property type="component" value="Unassembled WGS sequence"/>
</dbReference>
<feature type="binding site" evidence="6">
    <location>
        <position position="83"/>
    </location>
    <ligand>
        <name>substrate</name>
    </ligand>
</feature>
<accession>A0A354YU05</accession>
<dbReference type="SUPFAM" id="SSF55920">
    <property type="entry name" value="Creatinase/aminopeptidase"/>
    <property type="match status" value="1"/>
</dbReference>
<evidence type="ECO:0000313" key="9">
    <source>
        <dbReference type="EMBL" id="HBK52810.1"/>
    </source>
</evidence>
<evidence type="ECO:0000259" key="8">
    <source>
        <dbReference type="Pfam" id="PF00557"/>
    </source>
</evidence>
<proteinExistence type="inferred from homology"/>
<evidence type="ECO:0000256" key="6">
    <source>
        <dbReference type="HAMAP-Rule" id="MF_01974"/>
    </source>
</evidence>
<dbReference type="PANTHER" id="PTHR43330:SF27">
    <property type="entry name" value="METHIONINE AMINOPEPTIDASE"/>
    <property type="match status" value="1"/>
</dbReference>
<feature type="binding site" evidence="6">
    <location>
        <position position="207"/>
    </location>
    <ligand>
        <name>a divalent metal cation</name>
        <dbReference type="ChEBI" id="CHEBI:60240"/>
        <label>2</label>
        <note>catalytic</note>
    </ligand>
</feature>
<feature type="binding site" evidence="6">
    <location>
        <position position="238"/>
    </location>
    <ligand>
        <name>a divalent metal cation</name>
        <dbReference type="ChEBI" id="CHEBI:60240"/>
        <label>2</label>
        <note>catalytic</note>
    </ligand>
</feature>
<dbReference type="Pfam" id="PF00557">
    <property type="entry name" value="Peptidase_M24"/>
    <property type="match status" value="1"/>
</dbReference>
<dbReference type="InterPro" id="IPR001714">
    <property type="entry name" value="Pept_M24_MAP"/>
</dbReference>
<comment type="function">
    <text evidence="1 6">Removes the N-terminal methionine from nascent proteins. The N-terminal methionine is often cleaved when the second residue in the primary sequence is small and uncharged (Met-Ala-, Cys, Gly, Pro, Ser, Thr, or Val). Requires deformylation of the N(alpha)-formylated initiator methionine before it can be hydrolyzed.</text>
</comment>
<evidence type="ECO:0000256" key="5">
    <source>
        <dbReference type="ARBA" id="ARBA00022801"/>
    </source>
</evidence>
<dbReference type="PROSITE" id="PS00680">
    <property type="entry name" value="MAP_1"/>
    <property type="match status" value="1"/>
</dbReference>
<comment type="similarity">
    <text evidence="6">Belongs to the peptidase M24A family. Methionine aminopeptidase type 1 subfamily.</text>
</comment>
<dbReference type="GO" id="GO:0070006">
    <property type="term" value="F:metalloaminopeptidase activity"/>
    <property type="evidence" value="ECO:0007669"/>
    <property type="project" value="UniProtKB-UniRule"/>
</dbReference>
<feature type="binding site" evidence="6">
    <location>
        <position position="181"/>
    </location>
    <ligand>
        <name>substrate</name>
    </ligand>
</feature>
<dbReference type="NCBIfam" id="TIGR00500">
    <property type="entry name" value="met_pdase_I"/>
    <property type="match status" value="1"/>
</dbReference>
<evidence type="ECO:0000256" key="4">
    <source>
        <dbReference type="ARBA" id="ARBA00022723"/>
    </source>
</evidence>
<dbReference type="GO" id="GO:0005829">
    <property type="term" value="C:cytosol"/>
    <property type="evidence" value="ECO:0007669"/>
    <property type="project" value="TreeGrafter"/>
</dbReference>
<comment type="caution">
    <text evidence="9">The sequence shown here is derived from an EMBL/GenBank/DDBJ whole genome shotgun (WGS) entry which is preliminary data.</text>
</comment>
<organism evidence="9 10">
    <name type="scientific">Syntrophomonas wolfei</name>
    <dbReference type="NCBI Taxonomy" id="863"/>
    <lineage>
        <taxon>Bacteria</taxon>
        <taxon>Bacillati</taxon>
        <taxon>Bacillota</taxon>
        <taxon>Clostridia</taxon>
        <taxon>Eubacteriales</taxon>
        <taxon>Syntrophomonadaceae</taxon>
        <taxon>Syntrophomonas</taxon>
    </lineage>
</organism>
<reference evidence="9 10" key="1">
    <citation type="journal article" date="2018" name="Nat. Biotechnol.">
        <title>A standardized bacterial taxonomy based on genome phylogeny substantially revises the tree of life.</title>
        <authorList>
            <person name="Parks D.H."/>
            <person name="Chuvochina M."/>
            <person name="Waite D.W."/>
            <person name="Rinke C."/>
            <person name="Skarshewski A."/>
            <person name="Chaumeil P.A."/>
            <person name="Hugenholtz P."/>
        </authorList>
    </citation>
    <scope>NUCLEOTIDE SEQUENCE [LARGE SCALE GENOMIC DNA]</scope>
    <source>
        <strain evidence="9">UBA10948</strain>
    </source>
</reference>
<evidence type="ECO:0000256" key="3">
    <source>
        <dbReference type="ARBA" id="ARBA00022670"/>
    </source>
</evidence>
<feature type="binding site" evidence="6">
    <location>
        <position position="111"/>
    </location>
    <ligand>
        <name>a divalent metal cation</name>
        <dbReference type="ChEBI" id="CHEBI:60240"/>
        <label>2</label>
        <note>catalytic</note>
    </ligand>
</feature>
<keyword evidence="2 6" id="KW-0031">Aminopeptidase</keyword>
<dbReference type="PRINTS" id="PR00599">
    <property type="entry name" value="MAPEPTIDASE"/>
</dbReference>
<feature type="domain" description="Peptidase M24" evidence="8">
    <location>
        <begin position="12"/>
        <end position="245"/>
    </location>
</feature>
<dbReference type="STRING" id="378794.GCA_001570625_00614"/>
<evidence type="ECO:0000256" key="1">
    <source>
        <dbReference type="ARBA" id="ARBA00002521"/>
    </source>
</evidence>
<dbReference type="AlphaFoldDB" id="A0A354YU05"/>
<name>A0A354YU05_9FIRM</name>
<feature type="binding site" evidence="6">
    <location>
        <position position="111"/>
    </location>
    <ligand>
        <name>a divalent metal cation</name>
        <dbReference type="ChEBI" id="CHEBI:60240"/>
        <label>1</label>
    </ligand>
</feature>
<dbReference type="Gene3D" id="3.90.230.10">
    <property type="entry name" value="Creatinase/methionine aminopeptidase superfamily"/>
    <property type="match status" value="1"/>
</dbReference>
<dbReference type="CDD" id="cd01086">
    <property type="entry name" value="MetAP1"/>
    <property type="match status" value="1"/>
</dbReference>
<feature type="binding site" evidence="6">
    <location>
        <position position="238"/>
    </location>
    <ligand>
        <name>a divalent metal cation</name>
        <dbReference type="ChEBI" id="CHEBI:60240"/>
        <label>1</label>
    </ligand>
</feature>
<dbReference type="InterPro" id="IPR000994">
    <property type="entry name" value="Pept_M24"/>
</dbReference>